<dbReference type="SUPFAM" id="SSF53474">
    <property type="entry name" value="alpha/beta-Hydrolases"/>
    <property type="match status" value="1"/>
</dbReference>
<organism evidence="2 3">
    <name type="scientific">Caldimonas brevitalea</name>
    <dbReference type="NCBI Taxonomy" id="413882"/>
    <lineage>
        <taxon>Bacteria</taxon>
        <taxon>Pseudomonadati</taxon>
        <taxon>Pseudomonadota</taxon>
        <taxon>Betaproteobacteria</taxon>
        <taxon>Burkholderiales</taxon>
        <taxon>Sphaerotilaceae</taxon>
        <taxon>Caldimonas</taxon>
    </lineage>
</organism>
<accession>A0A0G3BPM6</accession>
<dbReference type="AlphaFoldDB" id="A0A0G3BPM6"/>
<protein>
    <submittedName>
        <fullName evidence="2">Hydrolase</fullName>
    </submittedName>
</protein>
<dbReference type="Gene3D" id="3.40.50.1820">
    <property type="entry name" value="alpha/beta hydrolase"/>
    <property type="match status" value="1"/>
</dbReference>
<dbReference type="STRING" id="413882.AAW51_4671"/>
<reference evidence="2 3" key="1">
    <citation type="submission" date="2015-05" db="EMBL/GenBank/DDBJ databases">
        <authorList>
            <person name="Tang B."/>
            <person name="Yu Y."/>
        </authorList>
    </citation>
    <scope>NUCLEOTIDE SEQUENCE [LARGE SCALE GENOMIC DNA]</scope>
    <source>
        <strain evidence="2 3">DSM 7029</strain>
    </source>
</reference>
<evidence type="ECO:0000313" key="2">
    <source>
        <dbReference type="EMBL" id="AKJ31362.1"/>
    </source>
</evidence>
<dbReference type="InterPro" id="IPR000073">
    <property type="entry name" value="AB_hydrolase_1"/>
</dbReference>
<dbReference type="KEGG" id="pbh:AAW51_4671"/>
<evidence type="ECO:0000259" key="1">
    <source>
        <dbReference type="Pfam" id="PF12697"/>
    </source>
</evidence>
<dbReference type="EMBL" id="CP011371">
    <property type="protein sequence ID" value="AKJ31362.1"/>
    <property type="molecule type" value="Genomic_DNA"/>
</dbReference>
<dbReference type="OrthoDB" id="8543939at2"/>
<proteinExistence type="predicted"/>
<gene>
    <name evidence="2" type="ORF">AAW51_4671</name>
</gene>
<dbReference type="PANTHER" id="PTHR43194">
    <property type="entry name" value="HYDROLASE ALPHA/BETA FOLD FAMILY"/>
    <property type="match status" value="1"/>
</dbReference>
<keyword evidence="2" id="KW-0378">Hydrolase</keyword>
<feature type="domain" description="AB hydrolase-1" evidence="1">
    <location>
        <begin position="28"/>
        <end position="266"/>
    </location>
</feature>
<dbReference type="PATRIC" id="fig|413882.6.peg.4879"/>
<dbReference type="Proteomes" id="UP000035352">
    <property type="component" value="Chromosome"/>
</dbReference>
<dbReference type="GO" id="GO:0016787">
    <property type="term" value="F:hydrolase activity"/>
    <property type="evidence" value="ECO:0007669"/>
    <property type="project" value="UniProtKB-KW"/>
</dbReference>
<dbReference type="InterPro" id="IPR029058">
    <property type="entry name" value="AB_hydrolase_fold"/>
</dbReference>
<sequence>MSFTSRYLACEGREIHFTEWGAHHRETVVAWHGLARTARDMDEVAQHLCSRYRVICPDTLGRGLSQWSPEPEQEYQLSFYVKLATSLVDQLKLDRMFWLGTSMGGAIGMLAAGTTLRGRVQGLVLNDIGPQLAEPAIARIRDYAGQPPSFERVTELEDFLRTVYQPYGWMSDAQWRRMAETSTRRLPGGRVTTHYDPAIAMQFARHPRDYDLWPVYDSLDIPVLCLRGAESDLLLPEVAEAMQRRGPCATVVTVPGCGHAPALNVPAQWDLVSRFLYRCELVQRQTAA</sequence>
<dbReference type="RefSeq" id="WP_047196519.1">
    <property type="nucleotide sequence ID" value="NZ_CP011371.1"/>
</dbReference>
<evidence type="ECO:0000313" key="3">
    <source>
        <dbReference type="Proteomes" id="UP000035352"/>
    </source>
</evidence>
<name>A0A0G3BPM6_9BURK</name>
<dbReference type="Pfam" id="PF12697">
    <property type="entry name" value="Abhydrolase_6"/>
    <property type="match status" value="1"/>
</dbReference>
<keyword evidence="3" id="KW-1185">Reference proteome</keyword>
<dbReference type="PANTHER" id="PTHR43194:SF2">
    <property type="entry name" value="PEROXISOMAL MEMBRANE PROTEIN LPX1"/>
    <property type="match status" value="1"/>
</dbReference>
<dbReference type="InterPro" id="IPR050228">
    <property type="entry name" value="Carboxylesterase_BioH"/>
</dbReference>